<dbReference type="STRING" id="421058.SAMN05421866_1650"/>
<gene>
    <name evidence="2" type="ORF">SAMN05421866_1650</name>
</gene>
<protein>
    <submittedName>
        <fullName evidence="2">Uncharacterized protein</fullName>
    </submittedName>
</protein>
<evidence type="ECO:0000313" key="3">
    <source>
        <dbReference type="Proteomes" id="UP000184047"/>
    </source>
</evidence>
<keyword evidence="1" id="KW-0812">Transmembrane</keyword>
<dbReference type="eggNOG" id="ENOG5033A7G">
    <property type="taxonomic scope" value="Bacteria"/>
</dbReference>
<keyword evidence="1" id="KW-1133">Transmembrane helix</keyword>
<accession>A0A1M5P234</accession>
<feature type="transmembrane region" description="Helical" evidence="1">
    <location>
        <begin position="20"/>
        <end position="42"/>
    </location>
</feature>
<evidence type="ECO:0000313" key="2">
    <source>
        <dbReference type="EMBL" id="SHG95894.1"/>
    </source>
</evidence>
<keyword evidence="3" id="KW-1185">Reference proteome</keyword>
<evidence type="ECO:0000256" key="1">
    <source>
        <dbReference type="SAM" id="Phobius"/>
    </source>
</evidence>
<dbReference type="EMBL" id="FQWT01000002">
    <property type="protein sequence ID" value="SHG95894.1"/>
    <property type="molecule type" value="Genomic_DNA"/>
</dbReference>
<dbReference type="Proteomes" id="UP000184047">
    <property type="component" value="Unassembled WGS sequence"/>
</dbReference>
<reference evidence="3" key="1">
    <citation type="submission" date="2016-11" db="EMBL/GenBank/DDBJ databases">
        <authorList>
            <person name="Varghese N."/>
            <person name="Submissions S."/>
        </authorList>
    </citation>
    <scope>NUCLEOTIDE SEQUENCE [LARGE SCALE GENOMIC DNA]</scope>
    <source>
        <strain evidence="3">DSM 19055</strain>
    </source>
</reference>
<dbReference type="AlphaFoldDB" id="A0A1M5P234"/>
<organism evidence="2 3">
    <name type="scientific">Chryseobacterium oranimense</name>
    <dbReference type="NCBI Taxonomy" id="421058"/>
    <lineage>
        <taxon>Bacteria</taxon>
        <taxon>Pseudomonadati</taxon>
        <taxon>Bacteroidota</taxon>
        <taxon>Flavobacteriia</taxon>
        <taxon>Flavobacteriales</taxon>
        <taxon>Weeksellaceae</taxon>
        <taxon>Chryseobacterium group</taxon>
        <taxon>Chryseobacterium</taxon>
    </lineage>
</organism>
<sequence length="136" mass="15623">MHKPNFSSIFVQQNGSLRFFISIFIIFTIALRPVLPLINYAVNYDYIVKNLCENRNILQSTCKGKCYVSKELAKTEKQSGNSQVVKISGLDVFVSNDILSFLGQKGSDPEREVKYSDYINDHYSEYFARIFHPPLV</sequence>
<name>A0A1M5P234_9FLAO</name>
<dbReference type="RefSeq" id="WP_228417801.1">
    <property type="nucleotide sequence ID" value="NZ_FQWT01000002.1"/>
</dbReference>
<proteinExistence type="predicted"/>
<keyword evidence="1" id="KW-0472">Membrane</keyword>